<dbReference type="RefSeq" id="WP_188457048.1">
    <property type="nucleotide sequence ID" value="NZ_BMGM01000001.1"/>
</dbReference>
<name>A0ABQ1SD38_9FLAO</name>
<dbReference type="Proteomes" id="UP000599179">
    <property type="component" value="Unassembled WGS sequence"/>
</dbReference>
<evidence type="ECO:0000259" key="1">
    <source>
        <dbReference type="Pfam" id="PF14289"/>
    </source>
</evidence>
<gene>
    <name evidence="2" type="ORF">GCM10010832_00220</name>
</gene>
<dbReference type="Pfam" id="PF14289">
    <property type="entry name" value="DUF4369"/>
    <property type="match status" value="1"/>
</dbReference>
<proteinExistence type="predicted"/>
<sequence length="249" mass="29207">MKLKFVIILFAFTFLSCENEPKANLFVKGNIEGVRKGDIYLQKLEDTLLVNLDSVQFFGNEDFELKANIDEPQLMYLYLKKFGSEEDVEYLDFFAEAGEFEFNTKMEEFSQAKADKAPENQTKYEAYQEILKRFNDQNLDLITERIKTEAEDTLGQRKIDEKYSNLLRRKYLYTINFAVKNADYEIAPFLVLSEAYNANKRYLDTVYKSLSKNVKKSKYGLELESLIQLRAEEAKKQNVEVETIDKKIK</sequence>
<protein>
    <recommendedName>
        <fullName evidence="1">DUF4369 domain-containing protein</fullName>
    </recommendedName>
</protein>
<organism evidence="2 3">
    <name type="scientific">Psychroflexus planctonicus</name>
    <dbReference type="NCBI Taxonomy" id="1526575"/>
    <lineage>
        <taxon>Bacteria</taxon>
        <taxon>Pseudomonadati</taxon>
        <taxon>Bacteroidota</taxon>
        <taxon>Flavobacteriia</taxon>
        <taxon>Flavobacteriales</taxon>
        <taxon>Flavobacteriaceae</taxon>
        <taxon>Psychroflexus</taxon>
    </lineage>
</organism>
<evidence type="ECO:0000313" key="2">
    <source>
        <dbReference type="EMBL" id="GGE23496.1"/>
    </source>
</evidence>
<keyword evidence="3" id="KW-1185">Reference proteome</keyword>
<dbReference type="EMBL" id="BMGM01000001">
    <property type="protein sequence ID" value="GGE23496.1"/>
    <property type="molecule type" value="Genomic_DNA"/>
</dbReference>
<reference evidence="3" key="1">
    <citation type="journal article" date="2019" name="Int. J. Syst. Evol. Microbiol.">
        <title>The Global Catalogue of Microorganisms (GCM) 10K type strain sequencing project: providing services to taxonomists for standard genome sequencing and annotation.</title>
        <authorList>
            <consortium name="The Broad Institute Genomics Platform"/>
            <consortium name="The Broad Institute Genome Sequencing Center for Infectious Disease"/>
            <person name="Wu L."/>
            <person name="Ma J."/>
        </authorList>
    </citation>
    <scope>NUCLEOTIDE SEQUENCE [LARGE SCALE GENOMIC DNA]</scope>
    <source>
        <strain evidence="3">CGMCC 1.12931</strain>
    </source>
</reference>
<comment type="caution">
    <text evidence="2">The sequence shown here is derived from an EMBL/GenBank/DDBJ whole genome shotgun (WGS) entry which is preliminary data.</text>
</comment>
<feature type="domain" description="DUF4369" evidence="1">
    <location>
        <begin position="27"/>
        <end position="120"/>
    </location>
</feature>
<evidence type="ECO:0000313" key="3">
    <source>
        <dbReference type="Proteomes" id="UP000599179"/>
    </source>
</evidence>
<dbReference type="PROSITE" id="PS51257">
    <property type="entry name" value="PROKAR_LIPOPROTEIN"/>
    <property type="match status" value="1"/>
</dbReference>
<dbReference type="InterPro" id="IPR025380">
    <property type="entry name" value="DUF4369"/>
</dbReference>
<accession>A0ABQ1SD38</accession>